<sequence>MNSKDKKRAGGAAREREKNKKLLLESSKNCKKLNLFFNSAYYEKQNSENPVKTEELSSGTSFHENTENISMSENDDIVDSNSEVLCSTSESPPVVFNKFIKPSSTVLSNFFKYHPCQPKDPSLPFNSNKIFLRENGTNRVWLTFDESSKQLFCLVCSAFASESN</sequence>
<dbReference type="GeneID" id="112694387"/>
<dbReference type="RefSeq" id="XP_025425623.1">
    <property type="nucleotide sequence ID" value="XM_025569838.1"/>
</dbReference>
<evidence type="ECO:0000256" key="1">
    <source>
        <dbReference type="SAM" id="MobiDB-lite"/>
    </source>
</evidence>
<protein>
    <submittedName>
        <fullName evidence="3">Uncharacterized protein LOC112694387</fullName>
    </submittedName>
</protein>
<accession>A0A8B8GRA0</accession>
<dbReference type="AlphaFoldDB" id="A0A8B8GRA0"/>
<feature type="region of interest" description="Disordered" evidence="1">
    <location>
        <begin position="1"/>
        <end position="20"/>
    </location>
</feature>
<evidence type="ECO:0000313" key="2">
    <source>
        <dbReference type="Proteomes" id="UP000694846"/>
    </source>
</evidence>
<dbReference type="OrthoDB" id="10483416at2759"/>
<dbReference type="Proteomes" id="UP000694846">
    <property type="component" value="Unplaced"/>
</dbReference>
<feature type="region of interest" description="Disordered" evidence="1">
    <location>
        <begin position="47"/>
        <end position="74"/>
    </location>
</feature>
<keyword evidence="2" id="KW-1185">Reference proteome</keyword>
<proteinExistence type="predicted"/>
<name>A0A8B8GRA0_9HEMI</name>
<organism evidence="2 3">
    <name type="scientific">Sipha flava</name>
    <name type="common">yellow sugarcane aphid</name>
    <dbReference type="NCBI Taxonomy" id="143950"/>
    <lineage>
        <taxon>Eukaryota</taxon>
        <taxon>Metazoa</taxon>
        <taxon>Ecdysozoa</taxon>
        <taxon>Arthropoda</taxon>
        <taxon>Hexapoda</taxon>
        <taxon>Insecta</taxon>
        <taxon>Pterygota</taxon>
        <taxon>Neoptera</taxon>
        <taxon>Paraneoptera</taxon>
        <taxon>Hemiptera</taxon>
        <taxon>Sternorrhyncha</taxon>
        <taxon>Aphidomorpha</taxon>
        <taxon>Aphidoidea</taxon>
        <taxon>Aphididae</taxon>
        <taxon>Sipha</taxon>
    </lineage>
</organism>
<gene>
    <name evidence="3" type="primary">LOC112694387</name>
</gene>
<evidence type="ECO:0000313" key="3">
    <source>
        <dbReference type="RefSeq" id="XP_025425623.1"/>
    </source>
</evidence>
<reference evidence="3" key="1">
    <citation type="submission" date="2025-08" db="UniProtKB">
        <authorList>
            <consortium name="RefSeq"/>
        </authorList>
    </citation>
    <scope>IDENTIFICATION</scope>
    <source>
        <tissue evidence="3">Whole body</tissue>
    </source>
</reference>
<feature type="compositionally biased region" description="Polar residues" evidence="1">
    <location>
        <begin position="56"/>
        <end position="72"/>
    </location>
</feature>